<comment type="caution">
    <text evidence="1">The sequence shown here is derived from an EMBL/GenBank/DDBJ whole genome shotgun (WGS) entry which is preliminary data.</text>
</comment>
<proteinExistence type="predicted"/>
<protein>
    <recommendedName>
        <fullName evidence="3">Bacteriocin</fullName>
    </recommendedName>
</protein>
<dbReference type="RefSeq" id="WP_187563263.1">
    <property type="nucleotide sequence ID" value="NZ_JACGWS010000010.1"/>
</dbReference>
<evidence type="ECO:0008006" key="3">
    <source>
        <dbReference type="Google" id="ProtNLM"/>
    </source>
</evidence>
<accession>A0ABR7QCC4</accession>
<dbReference type="EMBL" id="JACGWS010000010">
    <property type="protein sequence ID" value="MBC8756220.1"/>
    <property type="molecule type" value="Genomic_DNA"/>
</dbReference>
<gene>
    <name evidence="1" type="ORF">H2O64_16200</name>
</gene>
<name>A0ABR7QCC4_9FLAO</name>
<sequence>MKKQKSLQSLSLKKAQIATLNTKAVKGGGTYPHSSRGSLNPLNCTNSAFCY</sequence>
<organism evidence="1 2">
    <name type="scientific">Kordia aestuariivivens</name>
    <dbReference type="NCBI Taxonomy" id="2759037"/>
    <lineage>
        <taxon>Bacteria</taxon>
        <taxon>Pseudomonadati</taxon>
        <taxon>Bacteroidota</taxon>
        <taxon>Flavobacteriia</taxon>
        <taxon>Flavobacteriales</taxon>
        <taxon>Flavobacteriaceae</taxon>
        <taxon>Kordia</taxon>
    </lineage>
</organism>
<evidence type="ECO:0000313" key="2">
    <source>
        <dbReference type="Proteomes" id="UP000619238"/>
    </source>
</evidence>
<reference evidence="1 2" key="1">
    <citation type="submission" date="2020-07" db="EMBL/GenBank/DDBJ databases">
        <title>Description of Kordia aestuariivivens sp. nov., isolated from a tidal flat.</title>
        <authorList>
            <person name="Park S."/>
            <person name="Yoon J.-H."/>
        </authorList>
    </citation>
    <scope>NUCLEOTIDE SEQUENCE [LARGE SCALE GENOMIC DNA]</scope>
    <source>
        <strain evidence="1 2">YSTF-M3</strain>
    </source>
</reference>
<dbReference type="Proteomes" id="UP000619238">
    <property type="component" value="Unassembled WGS sequence"/>
</dbReference>
<evidence type="ECO:0000313" key="1">
    <source>
        <dbReference type="EMBL" id="MBC8756220.1"/>
    </source>
</evidence>
<keyword evidence="2" id="KW-1185">Reference proteome</keyword>